<organism evidence="2 3">
    <name type="scientific">Sinobacterium norvegicum</name>
    <dbReference type="NCBI Taxonomy" id="1641715"/>
    <lineage>
        <taxon>Bacteria</taxon>
        <taxon>Pseudomonadati</taxon>
        <taxon>Pseudomonadota</taxon>
        <taxon>Gammaproteobacteria</taxon>
        <taxon>Cellvibrionales</taxon>
        <taxon>Spongiibacteraceae</taxon>
        <taxon>Sinobacterium</taxon>
    </lineage>
</organism>
<dbReference type="Pfam" id="PF01370">
    <property type="entry name" value="Epimerase"/>
    <property type="match status" value="1"/>
</dbReference>
<feature type="domain" description="NAD-dependent epimerase/dehydratase" evidence="1">
    <location>
        <begin position="7"/>
        <end position="211"/>
    </location>
</feature>
<comment type="caution">
    <text evidence="2">The sequence shown here is derived from an EMBL/GenBank/DDBJ whole genome shotgun (WGS) entry which is preliminary data.</text>
</comment>
<proteinExistence type="predicted"/>
<dbReference type="Proteomes" id="UP000838100">
    <property type="component" value="Unassembled WGS sequence"/>
</dbReference>
<dbReference type="RefSeq" id="WP_237445809.1">
    <property type="nucleotide sequence ID" value="NZ_CAKLPX010000004.1"/>
</dbReference>
<protein>
    <recommendedName>
        <fullName evidence="1">NAD-dependent epimerase/dehydratase domain-containing protein</fullName>
    </recommendedName>
</protein>
<evidence type="ECO:0000313" key="3">
    <source>
        <dbReference type="Proteomes" id="UP000838100"/>
    </source>
</evidence>
<dbReference type="PANTHER" id="PTHR48079:SF6">
    <property type="entry name" value="NAD(P)-BINDING DOMAIN-CONTAINING PROTEIN-RELATED"/>
    <property type="match status" value="1"/>
</dbReference>
<sequence length="285" mass="31253">MARVLLVGCGRLGLAVAKLLHKKDHSVTGLRRDISQLPDYITGISADITKPKTLQQLQLMTFEYIVVATTAGEFNDAAYRRTYVDGLANLLAAIAGPVKRLFLVSSTSVYHQCDGSVVDEQSATLPNHFSGCRQLEAETIANNGPIASTVVRFSGIYGPGRYRLIEQVLNHQGGSSELFTNRIHIDDCAAILVFLLSQCENKKSVDSVYIGTDSSPVTMAEIKNWLAVMLGVDKNDLIAAKDGARRSSKKISNNKLLALGYHFKYPDYKSGYGPVVKNWLDKNKK</sequence>
<dbReference type="Gene3D" id="3.40.50.720">
    <property type="entry name" value="NAD(P)-binding Rossmann-like Domain"/>
    <property type="match status" value="1"/>
</dbReference>
<evidence type="ECO:0000313" key="2">
    <source>
        <dbReference type="EMBL" id="CAH0993129.1"/>
    </source>
</evidence>
<dbReference type="SUPFAM" id="SSF51735">
    <property type="entry name" value="NAD(P)-binding Rossmann-fold domains"/>
    <property type="match status" value="1"/>
</dbReference>
<reference evidence="2" key="1">
    <citation type="submission" date="2021-12" db="EMBL/GenBank/DDBJ databases">
        <authorList>
            <person name="Rodrigo-Torres L."/>
            <person name="Arahal R. D."/>
            <person name="Lucena T."/>
        </authorList>
    </citation>
    <scope>NUCLEOTIDE SEQUENCE</scope>
    <source>
        <strain evidence="2">CECT 8267</strain>
    </source>
</reference>
<dbReference type="EMBL" id="CAKLPX010000004">
    <property type="protein sequence ID" value="CAH0993129.1"/>
    <property type="molecule type" value="Genomic_DNA"/>
</dbReference>
<dbReference type="InterPro" id="IPR036291">
    <property type="entry name" value="NAD(P)-bd_dom_sf"/>
</dbReference>
<dbReference type="InterPro" id="IPR001509">
    <property type="entry name" value="Epimerase_deHydtase"/>
</dbReference>
<name>A0ABN8EP56_9GAMM</name>
<gene>
    <name evidence="2" type="ORF">SIN8267_03268</name>
</gene>
<evidence type="ECO:0000259" key="1">
    <source>
        <dbReference type="Pfam" id="PF01370"/>
    </source>
</evidence>
<dbReference type="PANTHER" id="PTHR48079">
    <property type="entry name" value="PROTEIN YEEZ"/>
    <property type="match status" value="1"/>
</dbReference>
<dbReference type="InterPro" id="IPR051783">
    <property type="entry name" value="NAD(P)-dependent_oxidoreduct"/>
</dbReference>
<keyword evidence="3" id="KW-1185">Reference proteome</keyword>
<accession>A0ABN8EP56</accession>